<keyword evidence="1" id="KW-1133">Transmembrane helix</keyword>
<dbReference type="AlphaFoldDB" id="A0A1S8ARH5"/>
<evidence type="ECO:0000256" key="1">
    <source>
        <dbReference type="SAM" id="Phobius"/>
    </source>
</evidence>
<dbReference type="SUPFAM" id="SSF103473">
    <property type="entry name" value="MFS general substrate transporter"/>
    <property type="match status" value="1"/>
</dbReference>
<accession>A0A1S8ARH5</accession>
<protein>
    <recommendedName>
        <fullName evidence="4">Major facilitator superfamily (MFS) profile domain-containing protein</fullName>
    </recommendedName>
</protein>
<feature type="transmembrane region" description="Helical" evidence="1">
    <location>
        <begin position="16"/>
        <end position="35"/>
    </location>
</feature>
<dbReference type="InterPro" id="IPR036259">
    <property type="entry name" value="MFS_trans_sf"/>
</dbReference>
<reference evidence="3" key="1">
    <citation type="submission" date="2016-04" db="EMBL/GenBank/DDBJ databases">
        <authorList>
            <person name="Chen S.-C."/>
            <person name="Lai M.-C."/>
        </authorList>
    </citation>
    <scope>NUCLEOTIDE SEQUENCE [LARGE SCALE GENOMIC DNA]</scope>
    <source>
        <strain evidence="3">AB14</strain>
    </source>
</reference>
<evidence type="ECO:0000313" key="2">
    <source>
        <dbReference type="EMBL" id="OLZ39197.1"/>
    </source>
</evidence>
<sequence length="110" mass="11689">MTVSGTVSLLIGGLQWLPLWALTGVILVYGIVITVDSAPTSTMITEVVDDGRVGSALAIQAFETLAGIVAPVIFGAAVDYSGYGLAFQTLGCRRLCRCWYGRSRAVTVRY</sequence>
<comment type="caution">
    <text evidence="2">The sequence shown here is derived from an EMBL/GenBank/DDBJ whole genome shotgun (WGS) entry which is preliminary data.</text>
</comment>
<name>A0A1S8ARH5_9EURY</name>
<dbReference type="Proteomes" id="UP000189370">
    <property type="component" value="Unassembled WGS sequence"/>
</dbReference>
<dbReference type="Gene3D" id="1.20.1250.20">
    <property type="entry name" value="MFS general substrate transporter like domains"/>
    <property type="match status" value="1"/>
</dbReference>
<keyword evidence="3" id="KW-1185">Reference proteome</keyword>
<evidence type="ECO:0000313" key="3">
    <source>
        <dbReference type="Proteomes" id="UP000189370"/>
    </source>
</evidence>
<proteinExistence type="predicted"/>
<dbReference type="EMBL" id="LWLN01000002">
    <property type="protein sequence ID" value="OLZ39197.1"/>
    <property type="molecule type" value="Genomic_DNA"/>
</dbReference>
<evidence type="ECO:0008006" key="4">
    <source>
        <dbReference type="Google" id="ProtNLM"/>
    </source>
</evidence>
<keyword evidence="1" id="KW-0812">Transmembrane</keyword>
<keyword evidence="1" id="KW-0472">Membrane</keyword>
<organism evidence="2 3">
    <name type="scientific">Natrinema saccharevitans</name>
    <dbReference type="NCBI Taxonomy" id="301967"/>
    <lineage>
        <taxon>Archaea</taxon>
        <taxon>Methanobacteriati</taxon>
        <taxon>Methanobacteriota</taxon>
        <taxon>Stenosarchaea group</taxon>
        <taxon>Halobacteria</taxon>
        <taxon>Halobacteriales</taxon>
        <taxon>Natrialbaceae</taxon>
        <taxon>Natrinema</taxon>
    </lineage>
</organism>
<gene>
    <name evidence="2" type="ORF">A6E15_17470</name>
</gene>